<evidence type="ECO:0000256" key="1">
    <source>
        <dbReference type="ARBA" id="ARBA00022676"/>
    </source>
</evidence>
<keyword evidence="1" id="KW-0328">Glycosyltransferase</keyword>
<dbReference type="PANTHER" id="PTHR32282">
    <property type="entry name" value="BINDING PROTEIN TRANSPEPTIDASE, PUTATIVE-RELATED"/>
    <property type="match status" value="1"/>
</dbReference>
<evidence type="ECO:0000313" key="4">
    <source>
        <dbReference type="EMBL" id="MBE9029961.1"/>
    </source>
</evidence>
<proteinExistence type="predicted"/>
<feature type="domain" description="Penicillin-binding protein transpeptidase" evidence="3">
    <location>
        <begin position="55"/>
        <end position="320"/>
    </location>
</feature>
<accession>A0A928VJY2</accession>
<dbReference type="SUPFAM" id="SSF56601">
    <property type="entry name" value="beta-lactamase/transpeptidase-like"/>
    <property type="match status" value="1"/>
</dbReference>
<evidence type="ECO:0000256" key="2">
    <source>
        <dbReference type="ARBA" id="ARBA00022679"/>
    </source>
</evidence>
<dbReference type="Gene3D" id="3.40.710.10">
    <property type="entry name" value="DD-peptidase/beta-lactamase superfamily"/>
    <property type="match status" value="1"/>
</dbReference>
<keyword evidence="2" id="KW-0808">Transferase</keyword>
<dbReference type="PANTHER" id="PTHR32282:SF31">
    <property type="entry name" value="PEPTIDOGLYCAN GLYCOSYLTRANSFERASE"/>
    <property type="match status" value="1"/>
</dbReference>
<dbReference type="Pfam" id="PF00905">
    <property type="entry name" value="Transpeptidase"/>
    <property type="match status" value="1"/>
</dbReference>
<protein>
    <submittedName>
        <fullName evidence="4">Penicillin-binding protein</fullName>
    </submittedName>
</protein>
<gene>
    <name evidence="4" type="ORF">IQ266_09500</name>
</gene>
<evidence type="ECO:0000259" key="3">
    <source>
        <dbReference type="Pfam" id="PF00905"/>
    </source>
</evidence>
<dbReference type="InterPro" id="IPR001460">
    <property type="entry name" value="PCN-bd_Tpept"/>
</dbReference>
<name>A0A928VJY2_9CYAN</name>
<dbReference type="InterPro" id="IPR050396">
    <property type="entry name" value="Glycosyltr_51/Transpeptidase"/>
</dbReference>
<dbReference type="Proteomes" id="UP000625316">
    <property type="component" value="Unassembled WGS sequence"/>
</dbReference>
<sequence>AQVLDDLGTLLGDEVAQEGNFIIETGLDPRMQQQAEKILLNSVNTTGASIGFSQGAITTLNYRTGEIMAMVGGKDYNENQFNRASQAERQTGSTFKIFAYTTALEKGISPGTAYSCGALVWQGQQYGGGCGGGSMDFYSGVARSSNPVALRVAKAVGLNSVIQTARRMGLTSKLEAVPGLVLGQSSSSLLEMTAAFGVLGNGGVKMPVRTIRRVWDSNTCKDRQNFKTCRLVFDAADEAGTPVLQASTANTMTTLLRGVVTNGTGGSAAIGRDEVGKTGTTNNGVDLWFIGYVPSREIVTGVWLGNDNNQPTSGSSAQAAQLWGKYMAQALK</sequence>
<dbReference type="GO" id="GO:0030288">
    <property type="term" value="C:outer membrane-bounded periplasmic space"/>
    <property type="evidence" value="ECO:0007669"/>
    <property type="project" value="TreeGrafter"/>
</dbReference>
<dbReference type="InterPro" id="IPR012338">
    <property type="entry name" value="Beta-lactam/transpept-like"/>
</dbReference>
<comment type="caution">
    <text evidence="4">The sequence shown here is derived from an EMBL/GenBank/DDBJ whole genome shotgun (WGS) entry which is preliminary data.</text>
</comment>
<evidence type="ECO:0000313" key="5">
    <source>
        <dbReference type="Proteomes" id="UP000625316"/>
    </source>
</evidence>
<keyword evidence="5" id="KW-1185">Reference proteome</keyword>
<dbReference type="GO" id="GO:0008658">
    <property type="term" value="F:penicillin binding"/>
    <property type="evidence" value="ECO:0007669"/>
    <property type="project" value="InterPro"/>
</dbReference>
<dbReference type="RefSeq" id="WP_264324787.1">
    <property type="nucleotide sequence ID" value="NZ_JADEXQ010000026.1"/>
</dbReference>
<dbReference type="GO" id="GO:0009252">
    <property type="term" value="P:peptidoglycan biosynthetic process"/>
    <property type="evidence" value="ECO:0007669"/>
    <property type="project" value="TreeGrafter"/>
</dbReference>
<organism evidence="4 5">
    <name type="scientific">Romeriopsis navalis LEGE 11480</name>
    <dbReference type="NCBI Taxonomy" id="2777977"/>
    <lineage>
        <taxon>Bacteria</taxon>
        <taxon>Bacillati</taxon>
        <taxon>Cyanobacteriota</taxon>
        <taxon>Cyanophyceae</taxon>
        <taxon>Leptolyngbyales</taxon>
        <taxon>Leptolyngbyaceae</taxon>
        <taxon>Romeriopsis</taxon>
        <taxon>Romeriopsis navalis</taxon>
    </lineage>
</organism>
<dbReference type="AlphaFoldDB" id="A0A928VJY2"/>
<dbReference type="EMBL" id="JADEXQ010000026">
    <property type="protein sequence ID" value="MBE9029961.1"/>
    <property type="molecule type" value="Genomic_DNA"/>
</dbReference>
<reference evidence="4" key="1">
    <citation type="submission" date="2020-10" db="EMBL/GenBank/DDBJ databases">
        <authorList>
            <person name="Castelo-Branco R."/>
            <person name="Eusebio N."/>
            <person name="Adriana R."/>
            <person name="Vieira A."/>
            <person name="Brugerolle De Fraissinette N."/>
            <person name="Rezende De Castro R."/>
            <person name="Schneider M.P."/>
            <person name="Vasconcelos V."/>
            <person name="Leao P.N."/>
        </authorList>
    </citation>
    <scope>NUCLEOTIDE SEQUENCE</scope>
    <source>
        <strain evidence="4">LEGE 11480</strain>
    </source>
</reference>
<dbReference type="GO" id="GO:0008955">
    <property type="term" value="F:peptidoglycan glycosyltransferase activity"/>
    <property type="evidence" value="ECO:0007669"/>
    <property type="project" value="TreeGrafter"/>
</dbReference>
<feature type="non-terminal residue" evidence="4">
    <location>
        <position position="1"/>
    </location>
</feature>